<dbReference type="Gene3D" id="1.10.357.10">
    <property type="entry name" value="Tetracycline Repressor, domain 2"/>
    <property type="match status" value="1"/>
</dbReference>
<dbReference type="PRINTS" id="PR00455">
    <property type="entry name" value="HTHTETR"/>
</dbReference>
<evidence type="ECO:0000313" key="5">
    <source>
        <dbReference type="Proteomes" id="UP000248395"/>
    </source>
</evidence>
<dbReference type="RefSeq" id="WP_059285644.1">
    <property type="nucleotide sequence ID" value="NZ_LNQU01000034.1"/>
</dbReference>
<dbReference type="AlphaFoldDB" id="A0A318J6L9"/>
<dbReference type="OrthoDB" id="8586619at2"/>
<dbReference type="GO" id="GO:0003677">
    <property type="term" value="F:DNA binding"/>
    <property type="evidence" value="ECO:0007669"/>
    <property type="project" value="UniProtKB-UniRule"/>
</dbReference>
<dbReference type="InterPro" id="IPR036271">
    <property type="entry name" value="Tet_transcr_reg_TetR-rel_C_sf"/>
</dbReference>
<evidence type="ECO:0000256" key="1">
    <source>
        <dbReference type="ARBA" id="ARBA00023125"/>
    </source>
</evidence>
<accession>A0A318J6L9</accession>
<feature type="DNA-binding region" description="H-T-H motif" evidence="2">
    <location>
        <begin position="40"/>
        <end position="59"/>
    </location>
</feature>
<keyword evidence="1 2" id="KW-0238">DNA-binding</keyword>
<dbReference type="SUPFAM" id="SSF48498">
    <property type="entry name" value="Tetracyclin repressor-like, C-terminal domain"/>
    <property type="match status" value="1"/>
</dbReference>
<name>A0A318J6L9_9NEIS</name>
<dbReference type="Proteomes" id="UP000248395">
    <property type="component" value="Unassembled WGS sequence"/>
</dbReference>
<organism evidence="4 5">
    <name type="scientific">Aquitalea magnusonii</name>
    <dbReference type="NCBI Taxonomy" id="332411"/>
    <lineage>
        <taxon>Bacteria</taxon>
        <taxon>Pseudomonadati</taxon>
        <taxon>Pseudomonadota</taxon>
        <taxon>Betaproteobacteria</taxon>
        <taxon>Neisseriales</taxon>
        <taxon>Chromobacteriaceae</taxon>
        <taxon>Aquitalea</taxon>
    </lineage>
</organism>
<sequence length="204" mass="22675">MTASRQSSPPCSAASCKDIRTKLIDAALDVLLHDGILGFSQSKVAKQAGLRQSHLTYYFPTRNDLLTVVVEHGCQMVINAQGCHDAAPMPTLEEFRQAMCNNICDSRIARLMVAVTVAAEVDPKLKDWISDFDRRMLNNKKEAFKRLGVHASDDEMALFHSTIAGIALRNLNSSGPQDSEEARRRFLYAFDRLIKASHPVARSE</sequence>
<evidence type="ECO:0000313" key="4">
    <source>
        <dbReference type="EMBL" id="PXX44625.1"/>
    </source>
</evidence>
<reference evidence="4 5" key="1">
    <citation type="submission" date="2018-05" db="EMBL/GenBank/DDBJ databases">
        <title>Genomic Encyclopedia of Type Strains, Phase IV (KMG-IV): sequencing the most valuable type-strain genomes for metagenomic binning, comparative biology and taxonomic classification.</title>
        <authorList>
            <person name="Goeker M."/>
        </authorList>
    </citation>
    <scope>NUCLEOTIDE SEQUENCE [LARGE SCALE GENOMIC DNA]</scope>
    <source>
        <strain evidence="4 5">DSM 25134</strain>
    </source>
</reference>
<dbReference type="Pfam" id="PF00440">
    <property type="entry name" value="TetR_N"/>
    <property type="match status" value="1"/>
</dbReference>
<proteinExistence type="predicted"/>
<dbReference type="InterPro" id="IPR001647">
    <property type="entry name" value="HTH_TetR"/>
</dbReference>
<dbReference type="InterPro" id="IPR009057">
    <property type="entry name" value="Homeodomain-like_sf"/>
</dbReference>
<dbReference type="EMBL" id="QJKC01000012">
    <property type="protein sequence ID" value="PXX44625.1"/>
    <property type="molecule type" value="Genomic_DNA"/>
</dbReference>
<dbReference type="PROSITE" id="PS50977">
    <property type="entry name" value="HTH_TETR_2"/>
    <property type="match status" value="1"/>
</dbReference>
<dbReference type="PROSITE" id="PS51257">
    <property type="entry name" value="PROKAR_LIPOPROTEIN"/>
    <property type="match status" value="1"/>
</dbReference>
<feature type="domain" description="HTH tetR-type" evidence="3">
    <location>
        <begin position="17"/>
        <end position="77"/>
    </location>
</feature>
<evidence type="ECO:0000256" key="2">
    <source>
        <dbReference type="PROSITE-ProRule" id="PRU00335"/>
    </source>
</evidence>
<gene>
    <name evidence="4" type="ORF">DFR38_11244</name>
</gene>
<keyword evidence="5" id="KW-1185">Reference proteome</keyword>
<comment type="caution">
    <text evidence="4">The sequence shown here is derived from an EMBL/GenBank/DDBJ whole genome shotgun (WGS) entry which is preliminary data.</text>
</comment>
<dbReference type="SUPFAM" id="SSF46689">
    <property type="entry name" value="Homeodomain-like"/>
    <property type="match status" value="1"/>
</dbReference>
<evidence type="ECO:0000259" key="3">
    <source>
        <dbReference type="PROSITE" id="PS50977"/>
    </source>
</evidence>
<protein>
    <submittedName>
        <fullName evidence="4">TetR family transcriptional regulator</fullName>
    </submittedName>
</protein>